<organism evidence="6 7">
    <name type="scientific">Rhizobium sullae</name>
    <name type="common">Rhizobium hedysari</name>
    <dbReference type="NCBI Taxonomy" id="50338"/>
    <lineage>
        <taxon>Bacteria</taxon>
        <taxon>Pseudomonadati</taxon>
        <taxon>Pseudomonadota</taxon>
        <taxon>Alphaproteobacteria</taxon>
        <taxon>Hyphomicrobiales</taxon>
        <taxon>Rhizobiaceae</taxon>
        <taxon>Rhizobium/Agrobacterium group</taxon>
        <taxon>Rhizobium</taxon>
    </lineage>
</organism>
<evidence type="ECO:0000259" key="5">
    <source>
        <dbReference type="Pfam" id="PF09084"/>
    </source>
</evidence>
<evidence type="ECO:0000256" key="3">
    <source>
        <dbReference type="ARBA" id="ARBA00022729"/>
    </source>
</evidence>
<dbReference type="InterPro" id="IPR015168">
    <property type="entry name" value="SsuA/THI5"/>
</dbReference>
<dbReference type="AlphaFoldDB" id="A0A4R3PSS0"/>
<gene>
    <name evidence="6" type="ORF">EV132_13318</name>
</gene>
<dbReference type="EMBL" id="SMBH01000033">
    <property type="protein sequence ID" value="TCU06075.1"/>
    <property type="molecule type" value="Genomic_DNA"/>
</dbReference>
<comment type="subcellular location">
    <subcellularLocation>
        <location evidence="1">Periplasm</location>
    </subcellularLocation>
</comment>
<evidence type="ECO:0000256" key="2">
    <source>
        <dbReference type="ARBA" id="ARBA00010742"/>
    </source>
</evidence>
<name>A0A4R3PSS0_RHISU</name>
<sequence length="305" mass="33014">MRKTVLAVAFALGLATPAFSQSPVKINVGFTPVIDCLGAFVAKDLGFFEKRGLDVTITQMPNSQSMPPALLADSLQVGAVAAPILIQSRTGGFPIKIISGGTFVTNANPNGAIVVRNGVNINSPADFVGKRVASGALGSYFNVLFRQWLADNKVDPEKVTYVEVGFPQVGDVMRNGQIDASTIGQPFISRIEEAGVGKAYRWYVGDFPDGLLSNVYTTTEDWIAKNPKAVADFKEALNEANNFIKSNSEKSREIAAKYLKLPPEGMKNVPFSNYSIDVTEAQVKAWNDIMKRNKFIDGDVSLIVK</sequence>
<reference evidence="6 7" key="1">
    <citation type="submission" date="2019-03" db="EMBL/GenBank/DDBJ databases">
        <title>Genomic Encyclopedia of Type Strains, Phase IV (KMG-V): Genome sequencing to study the core and pangenomes of soil and plant-associated prokaryotes.</title>
        <authorList>
            <person name="Whitman W."/>
        </authorList>
    </citation>
    <scope>NUCLEOTIDE SEQUENCE [LARGE SCALE GENOMIC DNA]</scope>
    <source>
        <strain evidence="6 7">Hc14</strain>
    </source>
</reference>
<protein>
    <submittedName>
        <fullName evidence="6">NitT/TauT family transport system substrate-binding protein</fullName>
    </submittedName>
</protein>
<accession>A0A4R3PSS0</accession>
<dbReference type="Gene3D" id="3.40.190.10">
    <property type="entry name" value="Periplasmic binding protein-like II"/>
    <property type="match status" value="2"/>
</dbReference>
<proteinExistence type="inferred from homology"/>
<dbReference type="PANTHER" id="PTHR30024:SF47">
    <property type="entry name" value="TAURINE-BINDING PERIPLASMIC PROTEIN"/>
    <property type="match status" value="1"/>
</dbReference>
<evidence type="ECO:0000256" key="1">
    <source>
        <dbReference type="ARBA" id="ARBA00004418"/>
    </source>
</evidence>
<feature type="chain" id="PRO_5020533124" evidence="4">
    <location>
        <begin position="21"/>
        <end position="305"/>
    </location>
</feature>
<dbReference type="Pfam" id="PF09084">
    <property type="entry name" value="NMT1"/>
    <property type="match status" value="1"/>
</dbReference>
<comment type="caution">
    <text evidence="6">The sequence shown here is derived from an EMBL/GenBank/DDBJ whole genome shotgun (WGS) entry which is preliminary data.</text>
</comment>
<evidence type="ECO:0000313" key="7">
    <source>
        <dbReference type="Proteomes" id="UP000294576"/>
    </source>
</evidence>
<evidence type="ECO:0000256" key="4">
    <source>
        <dbReference type="SAM" id="SignalP"/>
    </source>
</evidence>
<evidence type="ECO:0000313" key="6">
    <source>
        <dbReference type="EMBL" id="TCU06075.1"/>
    </source>
</evidence>
<dbReference type="Proteomes" id="UP000294576">
    <property type="component" value="Unassembled WGS sequence"/>
</dbReference>
<feature type="signal peptide" evidence="4">
    <location>
        <begin position="1"/>
        <end position="20"/>
    </location>
</feature>
<comment type="similarity">
    <text evidence="2">Belongs to the bacterial solute-binding protein SsuA/TauA family.</text>
</comment>
<keyword evidence="3 4" id="KW-0732">Signal</keyword>
<dbReference type="SUPFAM" id="SSF53850">
    <property type="entry name" value="Periplasmic binding protein-like II"/>
    <property type="match status" value="1"/>
</dbReference>
<dbReference type="GO" id="GO:0042597">
    <property type="term" value="C:periplasmic space"/>
    <property type="evidence" value="ECO:0007669"/>
    <property type="project" value="UniProtKB-SubCell"/>
</dbReference>
<feature type="domain" description="SsuA/THI5-like" evidence="5">
    <location>
        <begin position="37"/>
        <end position="247"/>
    </location>
</feature>
<dbReference type="PANTHER" id="PTHR30024">
    <property type="entry name" value="ALIPHATIC SULFONATES-BINDING PROTEIN-RELATED"/>
    <property type="match status" value="1"/>
</dbReference>